<evidence type="ECO:0000256" key="10">
    <source>
        <dbReference type="ARBA" id="ARBA00023242"/>
    </source>
</evidence>
<comment type="caution">
    <text evidence="14">The sequence shown here is derived from an EMBL/GenBank/DDBJ whole genome shotgun (WGS) entry which is preliminary data.</text>
</comment>
<evidence type="ECO:0000256" key="5">
    <source>
        <dbReference type="ARBA" id="ARBA00022833"/>
    </source>
</evidence>
<dbReference type="Pfam" id="PF05485">
    <property type="entry name" value="THAP"/>
    <property type="match status" value="1"/>
</dbReference>
<keyword evidence="7" id="KW-0175">Coiled coil</keyword>
<evidence type="ECO:0000256" key="11">
    <source>
        <dbReference type="ARBA" id="ARBA00023306"/>
    </source>
</evidence>
<keyword evidence="15" id="KW-1185">Reference proteome</keyword>
<comment type="similarity">
    <text evidence="2">Belongs to the THAP1 family.</text>
</comment>
<gene>
    <name evidence="14" type="ORF">APZ42_012598</name>
</gene>
<keyword evidence="5" id="KW-0862">Zinc</keyword>
<keyword evidence="9" id="KW-0804">Transcription</keyword>
<dbReference type="InterPro" id="IPR006612">
    <property type="entry name" value="THAP_Znf"/>
</dbReference>
<name>A0A162RNI7_9CRUS</name>
<protein>
    <recommendedName>
        <fullName evidence="13">THAP-type domain-containing protein</fullName>
    </recommendedName>
</protein>
<dbReference type="Gene3D" id="6.20.210.20">
    <property type="entry name" value="THAP domain"/>
    <property type="match status" value="1"/>
</dbReference>
<evidence type="ECO:0000256" key="1">
    <source>
        <dbReference type="ARBA" id="ARBA00004642"/>
    </source>
</evidence>
<dbReference type="EMBL" id="LRGB01000139">
    <property type="protein sequence ID" value="KZS20663.1"/>
    <property type="molecule type" value="Genomic_DNA"/>
</dbReference>
<dbReference type="GO" id="GO:0005654">
    <property type="term" value="C:nucleoplasm"/>
    <property type="evidence" value="ECO:0007669"/>
    <property type="project" value="UniProtKB-SubCell"/>
</dbReference>
<reference evidence="14 15" key="1">
    <citation type="submission" date="2016-03" db="EMBL/GenBank/DDBJ databases">
        <title>EvidentialGene: Evidence-directed Construction of Genes on Genomes.</title>
        <authorList>
            <person name="Gilbert D.G."/>
            <person name="Choi J.-H."/>
            <person name="Mockaitis K."/>
            <person name="Colbourne J."/>
            <person name="Pfrender M."/>
        </authorList>
    </citation>
    <scope>NUCLEOTIDE SEQUENCE [LARGE SCALE GENOMIC DNA]</scope>
    <source>
        <strain evidence="14 15">Xinb3</strain>
        <tissue evidence="14">Complete organism</tissue>
    </source>
</reference>
<keyword evidence="6" id="KW-0805">Transcription regulation</keyword>
<evidence type="ECO:0000256" key="3">
    <source>
        <dbReference type="ARBA" id="ARBA00022723"/>
    </source>
</evidence>
<evidence type="ECO:0000313" key="15">
    <source>
        <dbReference type="Proteomes" id="UP000076858"/>
    </source>
</evidence>
<dbReference type="SUPFAM" id="SSF57716">
    <property type="entry name" value="Glucocorticoid receptor-like (DNA-binding domain)"/>
    <property type="match status" value="1"/>
</dbReference>
<evidence type="ECO:0000256" key="4">
    <source>
        <dbReference type="ARBA" id="ARBA00022771"/>
    </source>
</evidence>
<evidence type="ECO:0000256" key="6">
    <source>
        <dbReference type="ARBA" id="ARBA00023015"/>
    </source>
</evidence>
<dbReference type="OrthoDB" id="6376743at2759"/>
<dbReference type="SMART" id="SM00980">
    <property type="entry name" value="THAP"/>
    <property type="match status" value="1"/>
</dbReference>
<dbReference type="PANTHER" id="PTHR46600">
    <property type="entry name" value="THAP DOMAIN-CONTAINING"/>
    <property type="match status" value="1"/>
</dbReference>
<comment type="subcellular location">
    <subcellularLocation>
        <location evidence="1">Nucleus</location>
        <location evidence="1">Nucleoplasm</location>
    </subcellularLocation>
</comment>
<keyword evidence="3" id="KW-0479">Metal-binding</keyword>
<dbReference type="GO" id="GO:0008270">
    <property type="term" value="F:zinc ion binding"/>
    <property type="evidence" value="ECO:0007669"/>
    <property type="project" value="UniProtKB-KW"/>
</dbReference>
<sequence>MPFTHSADSVGAIAIYAYEHRQAVDAIAIYLFEYRQSVGAIDPTVRCAVPKCSSMRGSLTASKTGVSFFSTPKDSLILSQWENNIGLMDSQHLTSKSKVCELHFAESDIIKGKTVKKDGRDSFILHKYWRLKASAVPVRLCGSSPTSDVDEHLSQQASEGTTSNSVIAVREPTCGFVQLGGTNIVNSTIKQNAGEKRCCTKCFIWYLTASWLTLEERVLSSILSSPYTRAKEAVMNVPLPSLAWTWVKDTVANGWSCSEFMSFDVSTATYAIRKRMSINFETLKVDLSVYGMECPTQDVIPKSFTHNSNLSEAIARFKEMKIFSGARLGNHDHDQTSQLTEVKKGHSTPKHPELVATISRILIIFSGWVLYS</sequence>
<feature type="domain" description="THAP-type" evidence="13">
    <location>
        <begin position="42"/>
        <end position="140"/>
    </location>
</feature>
<evidence type="ECO:0000259" key="13">
    <source>
        <dbReference type="PROSITE" id="PS50950"/>
    </source>
</evidence>
<dbReference type="PANTHER" id="PTHR46600:SF1">
    <property type="entry name" value="THAP DOMAIN-CONTAINING PROTEIN 1"/>
    <property type="match status" value="1"/>
</dbReference>
<keyword evidence="8 12" id="KW-0238">DNA-binding</keyword>
<dbReference type="Proteomes" id="UP000076858">
    <property type="component" value="Unassembled WGS sequence"/>
</dbReference>
<proteinExistence type="inferred from homology"/>
<dbReference type="AlphaFoldDB" id="A0A162RNI7"/>
<evidence type="ECO:0000256" key="2">
    <source>
        <dbReference type="ARBA" id="ARBA00006177"/>
    </source>
</evidence>
<organism evidence="14 15">
    <name type="scientific">Daphnia magna</name>
    <dbReference type="NCBI Taxonomy" id="35525"/>
    <lineage>
        <taxon>Eukaryota</taxon>
        <taxon>Metazoa</taxon>
        <taxon>Ecdysozoa</taxon>
        <taxon>Arthropoda</taxon>
        <taxon>Crustacea</taxon>
        <taxon>Branchiopoda</taxon>
        <taxon>Diplostraca</taxon>
        <taxon>Cladocera</taxon>
        <taxon>Anomopoda</taxon>
        <taxon>Daphniidae</taxon>
        <taxon>Daphnia</taxon>
    </lineage>
</organism>
<keyword evidence="4 12" id="KW-0863">Zinc-finger</keyword>
<evidence type="ECO:0000256" key="12">
    <source>
        <dbReference type="PROSITE-ProRule" id="PRU00309"/>
    </source>
</evidence>
<dbReference type="GO" id="GO:0043565">
    <property type="term" value="F:sequence-specific DNA binding"/>
    <property type="evidence" value="ECO:0007669"/>
    <property type="project" value="InterPro"/>
</dbReference>
<dbReference type="InterPro" id="IPR038441">
    <property type="entry name" value="THAP_Znf_sf"/>
</dbReference>
<dbReference type="InterPro" id="IPR026516">
    <property type="entry name" value="THAP1/10"/>
</dbReference>
<evidence type="ECO:0000313" key="14">
    <source>
        <dbReference type="EMBL" id="KZS20663.1"/>
    </source>
</evidence>
<keyword evidence="10" id="KW-0539">Nucleus</keyword>
<evidence type="ECO:0000256" key="9">
    <source>
        <dbReference type="ARBA" id="ARBA00023163"/>
    </source>
</evidence>
<evidence type="ECO:0000256" key="7">
    <source>
        <dbReference type="ARBA" id="ARBA00023054"/>
    </source>
</evidence>
<accession>A0A162RNI7</accession>
<keyword evidence="11" id="KW-0131">Cell cycle</keyword>
<evidence type="ECO:0000256" key="8">
    <source>
        <dbReference type="ARBA" id="ARBA00023125"/>
    </source>
</evidence>
<dbReference type="PROSITE" id="PS50950">
    <property type="entry name" value="ZF_THAP"/>
    <property type="match status" value="1"/>
</dbReference>